<organism evidence="2 3">
    <name type="scientific">Trichinella patagoniensis</name>
    <dbReference type="NCBI Taxonomy" id="990121"/>
    <lineage>
        <taxon>Eukaryota</taxon>
        <taxon>Metazoa</taxon>
        <taxon>Ecdysozoa</taxon>
        <taxon>Nematoda</taxon>
        <taxon>Enoplea</taxon>
        <taxon>Dorylaimia</taxon>
        <taxon>Trichinellida</taxon>
        <taxon>Trichinellidae</taxon>
        <taxon>Trichinella</taxon>
    </lineage>
</organism>
<keyword evidence="3" id="KW-1185">Reference proteome</keyword>
<accession>A0A0V0ZIT6</accession>
<comment type="caution">
    <text evidence="2">The sequence shown here is derived from an EMBL/GenBank/DDBJ whole genome shotgun (WGS) entry which is preliminary data.</text>
</comment>
<evidence type="ECO:0000313" key="3">
    <source>
        <dbReference type="Proteomes" id="UP000054783"/>
    </source>
</evidence>
<dbReference type="EMBL" id="JYDQ01000171">
    <property type="protein sequence ID" value="KRY12195.1"/>
    <property type="molecule type" value="Genomic_DNA"/>
</dbReference>
<sequence length="341" mass="38444">MNTVKNHIFTLFIFNGTISTTVVFIMFCFILCKKKKDVFSVLVSALLATNCVNSISLCFIGIFNVVPLNQHEANFTTPHSCLFIKAYYLLALTSTKQSPIISFCIAVVQVRNACSIRWSTKKPLLKTTIFLCGISLLNICLTGTTLYYGTGGNNWQCKVSEFCLFIDVISPELILCDTIIILLFSTLSLLLYISTVLIIWSRISTSHVIHEIRLIRQKVILQRLKIFIIAQLLNSGIFALCAFVVALPFSRPAEVPYFWCLLPLYKAGMSVLYTNQVISVIKQFTEIYYNLKKWLNSLRNALFHCFHKTSVAPTSPKDFSIFPSNAVAVENLKITQIVANT</sequence>
<keyword evidence="1" id="KW-0472">Membrane</keyword>
<keyword evidence="1" id="KW-1133">Transmembrane helix</keyword>
<evidence type="ECO:0000256" key="1">
    <source>
        <dbReference type="SAM" id="Phobius"/>
    </source>
</evidence>
<dbReference type="OrthoDB" id="10493750at2759"/>
<name>A0A0V0ZIT6_9BILA</name>
<feature type="transmembrane region" description="Helical" evidence="1">
    <location>
        <begin position="12"/>
        <end position="32"/>
    </location>
</feature>
<keyword evidence="1" id="KW-0812">Transmembrane</keyword>
<feature type="transmembrane region" description="Helical" evidence="1">
    <location>
        <begin position="179"/>
        <end position="203"/>
    </location>
</feature>
<reference evidence="2 3" key="1">
    <citation type="submission" date="2015-01" db="EMBL/GenBank/DDBJ databases">
        <title>Evolution of Trichinella species and genotypes.</title>
        <authorList>
            <person name="Korhonen P.K."/>
            <person name="Edoardo P."/>
            <person name="Giuseppe L.R."/>
            <person name="Gasser R.B."/>
        </authorList>
    </citation>
    <scope>NUCLEOTIDE SEQUENCE [LARGE SCALE GENOMIC DNA]</scope>
    <source>
        <strain evidence="2">ISS2496</strain>
    </source>
</reference>
<dbReference type="Proteomes" id="UP000054783">
    <property type="component" value="Unassembled WGS sequence"/>
</dbReference>
<feature type="transmembrane region" description="Helical" evidence="1">
    <location>
        <begin position="39"/>
        <end position="66"/>
    </location>
</feature>
<feature type="transmembrane region" description="Helical" evidence="1">
    <location>
        <begin position="224"/>
        <end position="249"/>
    </location>
</feature>
<feature type="transmembrane region" description="Helical" evidence="1">
    <location>
        <begin position="129"/>
        <end position="148"/>
    </location>
</feature>
<protein>
    <submittedName>
        <fullName evidence="2">Uncharacterized protein</fullName>
    </submittedName>
</protein>
<gene>
    <name evidence="2" type="ORF">T12_12477</name>
</gene>
<proteinExistence type="predicted"/>
<feature type="transmembrane region" description="Helical" evidence="1">
    <location>
        <begin position="86"/>
        <end position="108"/>
    </location>
</feature>
<evidence type="ECO:0000313" key="2">
    <source>
        <dbReference type="EMBL" id="KRY12195.1"/>
    </source>
</evidence>
<dbReference type="AlphaFoldDB" id="A0A0V0ZIT6"/>